<evidence type="ECO:0000259" key="2">
    <source>
        <dbReference type="Pfam" id="PF10592"/>
    </source>
</evidence>
<accession>A0A564VQT1</accession>
<protein>
    <submittedName>
        <fullName evidence="4">AIPR protein</fullName>
    </submittedName>
</protein>
<dbReference type="Pfam" id="PF22879">
    <property type="entry name" value="AIPR_N"/>
    <property type="match status" value="1"/>
</dbReference>
<sequence length="833" mass="94291">MELADYRRELVARVQEKAMDEGLLDQEAFFQVVCEMLRDSEAIADYQPVEPGYRFGEGTNRFMAVDGYDQSAFDMDESIVVIACDDYSNRVGDEQINTIQAKDCMRYIKAMRRYIKAAFDGSFLEQAEESSAAWEFASFIHEHKRGISRFRLYFVTDREYTGRDSSIKDPTDFYSKGKDEHKVSLEAHVWDLRHLMEASQAAAPLEHLTVNLGAEGIPAVKAPEAGNNMDTYLMFLSGQTLSSWYKKHGSKLMEANVRSFLSLRGKVNRGIRNTLSTEPDRFVAYNNGLSATASRVDMNERGNITAIHDLQIVNGGQTTASIFYSQKKDSLDLSAVVVPVKLVVVREDIACELVPYISRYTNSQNKVAETDFSSNSEYQVKLSQLSQQVLTPPLPGRNPTHWYYERTRGQYDSERNRRDTADRKQFEKLNPSKQRIKMIDAPKYLMCWDGYPHIASLGSQKCFARFVENESKKGQESVKALDAEFFKQLVCKRILFDTVYKHIKMADWYKGAYQGNIAEYAVAKYALDLKRFHADFDFETIWRTQRINDAILGCLMKAAEQASNVLNDSNRSTQNIGEWAKKEACWDSLRRRPSCLDAVQPLPSPVFEAAAVPATEESTPVAAQQTIAKTENPTPAFVPVPSSVPRHKAPEQAEDARIDDWTAAPAGFLRELHTFAKGQGILSPKAETSLMALIDDISTGINTNALNYLLSRATECGFRYNPPSGKPTAVRKAVEDSPLPKSEPTHSSLVDIDQTIDYQREFLAAITADTWRTILEWARYRHALTDEALAGVAKIDKQIRLTDEQTRYLWTWRQKMIDKGFSASQFAPRPGTY</sequence>
<dbReference type="Pfam" id="PF10592">
    <property type="entry name" value="AIPR"/>
    <property type="match status" value="1"/>
</dbReference>
<dbReference type="InterPro" id="IPR055101">
    <property type="entry name" value="AIPR_N"/>
</dbReference>
<dbReference type="Proteomes" id="UP000345266">
    <property type="component" value="Unassembled WGS sequence"/>
</dbReference>
<feature type="domain" description="Abortive infection phage resistance protein N-terminal" evidence="3">
    <location>
        <begin position="29"/>
        <end position="195"/>
    </location>
</feature>
<gene>
    <name evidence="4" type="ORF">BLJG463_01499</name>
</gene>
<proteinExistence type="predicted"/>
<evidence type="ECO:0000313" key="4">
    <source>
        <dbReference type="EMBL" id="VUX34343.1"/>
    </source>
</evidence>
<dbReference type="AlphaFoldDB" id="A0A564VQT1"/>
<evidence type="ECO:0000256" key="1">
    <source>
        <dbReference type="SAM" id="MobiDB-lite"/>
    </source>
</evidence>
<dbReference type="InterPro" id="IPR018891">
    <property type="entry name" value="AIPR_C"/>
</dbReference>
<evidence type="ECO:0000313" key="5">
    <source>
        <dbReference type="Proteomes" id="UP000345266"/>
    </source>
</evidence>
<feature type="domain" description="Abortive phage infection protein C-terminal" evidence="2">
    <location>
        <begin position="254"/>
        <end position="568"/>
    </location>
</feature>
<evidence type="ECO:0000259" key="3">
    <source>
        <dbReference type="Pfam" id="PF22879"/>
    </source>
</evidence>
<organism evidence="4 5">
    <name type="scientific">Bifidobacterium longum subsp. infantis</name>
    <dbReference type="NCBI Taxonomy" id="1682"/>
    <lineage>
        <taxon>Bacteria</taxon>
        <taxon>Bacillati</taxon>
        <taxon>Actinomycetota</taxon>
        <taxon>Actinomycetes</taxon>
        <taxon>Bifidobacteriales</taxon>
        <taxon>Bifidobacteriaceae</taxon>
        <taxon>Bifidobacterium</taxon>
    </lineage>
</organism>
<name>A0A564VQT1_BIFLI</name>
<feature type="region of interest" description="Disordered" evidence="1">
    <location>
        <begin position="724"/>
        <end position="746"/>
    </location>
</feature>
<dbReference type="RefSeq" id="WP_234884708.1">
    <property type="nucleotide sequence ID" value="NZ_CABHND010000023.1"/>
</dbReference>
<reference evidence="4 5" key="1">
    <citation type="submission" date="2019-07" db="EMBL/GenBank/DDBJ databases">
        <authorList>
            <person name="Hibberd C M."/>
            <person name="Gehrig L. J."/>
            <person name="Chang H.-W."/>
            <person name="Venkatesh S."/>
        </authorList>
    </citation>
    <scope>NUCLEOTIDE SEQUENCE [LARGE SCALE GENOMIC DNA]</scope>
    <source>
        <strain evidence="4">Bifidobacterium_longum_subsp_infantis_JG_Bg463</strain>
    </source>
</reference>
<dbReference type="EMBL" id="CABHNT010000033">
    <property type="protein sequence ID" value="VUX34343.1"/>
    <property type="molecule type" value="Genomic_DNA"/>
</dbReference>